<dbReference type="Proteomes" id="UP001501126">
    <property type="component" value="Unassembled WGS sequence"/>
</dbReference>
<feature type="transmembrane region" description="Helical" evidence="5">
    <location>
        <begin position="56"/>
        <end position="75"/>
    </location>
</feature>
<accession>A0ABN1MNM3</accession>
<gene>
    <name evidence="7" type="ORF">GCM10009118_12600</name>
</gene>
<dbReference type="SUPFAM" id="SSF53300">
    <property type="entry name" value="vWA-like"/>
    <property type="match status" value="1"/>
</dbReference>
<evidence type="ECO:0000313" key="8">
    <source>
        <dbReference type="Proteomes" id="UP001501126"/>
    </source>
</evidence>
<dbReference type="RefSeq" id="WP_343785773.1">
    <property type="nucleotide sequence ID" value="NZ_BAAAFH010000007.1"/>
</dbReference>
<organism evidence="7 8">
    <name type="scientific">Wandonia haliotis</name>
    <dbReference type="NCBI Taxonomy" id="574963"/>
    <lineage>
        <taxon>Bacteria</taxon>
        <taxon>Pseudomonadati</taxon>
        <taxon>Bacteroidota</taxon>
        <taxon>Flavobacteriia</taxon>
        <taxon>Flavobacteriales</taxon>
        <taxon>Crocinitomicaceae</taxon>
        <taxon>Wandonia</taxon>
    </lineage>
</organism>
<evidence type="ECO:0000256" key="5">
    <source>
        <dbReference type="SAM" id="Phobius"/>
    </source>
</evidence>
<dbReference type="Gene3D" id="3.40.50.410">
    <property type="entry name" value="von Willebrand factor, type A domain"/>
    <property type="match status" value="1"/>
</dbReference>
<evidence type="ECO:0000313" key="7">
    <source>
        <dbReference type="EMBL" id="GAA0874852.1"/>
    </source>
</evidence>
<dbReference type="PANTHER" id="PTHR22550:SF5">
    <property type="entry name" value="LEUCINE ZIPPER PROTEIN 4"/>
    <property type="match status" value="1"/>
</dbReference>
<feature type="domain" description="VWFA" evidence="6">
    <location>
        <begin position="138"/>
        <end position="334"/>
    </location>
</feature>
<dbReference type="InterPro" id="IPR050768">
    <property type="entry name" value="UPF0353/GerABKA_families"/>
</dbReference>
<evidence type="ECO:0000256" key="1">
    <source>
        <dbReference type="ARBA" id="ARBA00022475"/>
    </source>
</evidence>
<evidence type="ECO:0000256" key="4">
    <source>
        <dbReference type="ARBA" id="ARBA00023136"/>
    </source>
</evidence>
<comment type="caution">
    <text evidence="7">The sequence shown here is derived from an EMBL/GenBank/DDBJ whole genome shotgun (WGS) entry which is preliminary data.</text>
</comment>
<dbReference type="EMBL" id="BAAAFH010000007">
    <property type="protein sequence ID" value="GAA0874852.1"/>
    <property type="molecule type" value="Genomic_DNA"/>
</dbReference>
<dbReference type="Pfam" id="PF13519">
    <property type="entry name" value="VWA_2"/>
    <property type="match status" value="1"/>
</dbReference>
<keyword evidence="3 5" id="KW-1133">Transmembrane helix</keyword>
<keyword evidence="2 5" id="KW-0812">Transmembrane</keyword>
<feature type="transmembrane region" description="Helical" evidence="5">
    <location>
        <begin position="12"/>
        <end position="36"/>
    </location>
</feature>
<dbReference type="InterPro" id="IPR036465">
    <property type="entry name" value="vWFA_dom_sf"/>
</dbReference>
<evidence type="ECO:0000256" key="2">
    <source>
        <dbReference type="ARBA" id="ARBA00022692"/>
    </source>
</evidence>
<dbReference type="PANTHER" id="PTHR22550">
    <property type="entry name" value="SPORE GERMINATION PROTEIN"/>
    <property type="match status" value="1"/>
</dbReference>
<name>A0ABN1MNM3_9FLAO</name>
<feature type="transmembrane region" description="Helical" evidence="5">
    <location>
        <begin position="354"/>
        <end position="372"/>
    </location>
</feature>
<dbReference type="InterPro" id="IPR002035">
    <property type="entry name" value="VWF_A"/>
</dbReference>
<evidence type="ECO:0000256" key="3">
    <source>
        <dbReference type="ARBA" id="ARBA00022989"/>
    </source>
</evidence>
<reference evidence="7 8" key="1">
    <citation type="journal article" date="2019" name="Int. J. Syst. Evol. Microbiol.">
        <title>The Global Catalogue of Microorganisms (GCM) 10K type strain sequencing project: providing services to taxonomists for standard genome sequencing and annotation.</title>
        <authorList>
            <consortium name="The Broad Institute Genomics Platform"/>
            <consortium name="The Broad Institute Genome Sequencing Center for Infectious Disease"/>
            <person name="Wu L."/>
            <person name="Ma J."/>
        </authorList>
    </citation>
    <scope>NUCLEOTIDE SEQUENCE [LARGE SCALE GENOMIC DNA]</scope>
    <source>
        <strain evidence="7 8">JCM 16083</strain>
    </source>
</reference>
<keyword evidence="1" id="KW-1003">Cell membrane</keyword>
<dbReference type="PROSITE" id="PS50234">
    <property type="entry name" value="VWFA"/>
    <property type="match status" value="1"/>
</dbReference>
<sequence>MKEQITYKSSWITIGVIIWEVLFWGVFLLLGFTLGWNVLTDEIPPSGEQLRFEHPRLLLLLVVLPLFIILFLFNIRWRNKVLFQFSNRLRGIIFSPLSSSNTFLRFFFFRNAFAFLIIALANPQFGSKDVGGKAESMEIIVALDISKSMLVPDMDQRINRLSAAKTGLIQLINQLHGDKIGLIVFAGKAYPQLPLTNDYGAAKLFINEISTDMISNQGTNIPDALQLALESFSGDETSKAIVVITDGENHEGNTDEVMSLIREKNIIVHAIGLGSSKGGPVPEPRGGFKKDENGEIVVSRVNPELVKNIAETGGGTFLMESSRYPNFKPLIEATQRMEKGTVDSASFKISQQHGTTFALLSLLFLILSMIWTDSRLGLFTNLIKS</sequence>
<proteinExistence type="predicted"/>
<protein>
    <recommendedName>
        <fullName evidence="6">VWFA domain-containing protein</fullName>
    </recommendedName>
</protein>
<evidence type="ECO:0000259" key="6">
    <source>
        <dbReference type="PROSITE" id="PS50234"/>
    </source>
</evidence>
<dbReference type="SMART" id="SM00327">
    <property type="entry name" value="VWA"/>
    <property type="match status" value="1"/>
</dbReference>
<keyword evidence="4 5" id="KW-0472">Membrane</keyword>
<keyword evidence="8" id="KW-1185">Reference proteome</keyword>